<protein>
    <submittedName>
        <fullName evidence="6">Zinc finger protein</fullName>
    </submittedName>
</protein>
<feature type="domain" description="CHY-type" evidence="5">
    <location>
        <begin position="1"/>
        <end position="71"/>
    </location>
</feature>
<dbReference type="OrthoDB" id="411372at2759"/>
<name>A0A1E3PK12_9ASCO</name>
<accession>A0A1E3PK12</accession>
<keyword evidence="7" id="KW-1185">Reference proteome</keyword>
<proteinExistence type="predicted"/>
<keyword evidence="1" id="KW-0479">Metal-binding</keyword>
<dbReference type="InterPro" id="IPR037274">
    <property type="entry name" value="Znf_CHY_sf"/>
</dbReference>
<evidence type="ECO:0000313" key="6">
    <source>
        <dbReference type="EMBL" id="ODQ65773.1"/>
    </source>
</evidence>
<dbReference type="AlphaFoldDB" id="A0A1E3PK12"/>
<dbReference type="InterPro" id="IPR008913">
    <property type="entry name" value="Znf_CHY"/>
</dbReference>
<evidence type="ECO:0000256" key="4">
    <source>
        <dbReference type="PROSITE-ProRule" id="PRU00601"/>
    </source>
</evidence>
<dbReference type="InterPro" id="IPR052604">
    <property type="entry name" value="Mito_Tim_assembly_helper"/>
</dbReference>
<dbReference type="Proteomes" id="UP000095009">
    <property type="component" value="Unassembled WGS sequence"/>
</dbReference>
<sequence>MCKHFKNAQVSVRTQCCRKWYDCPECHLENEDHSLVKTLEVTFICKKCKKAFRKDLTDFDESDQFCPHCDNEFVMPGVSQKTPARDETKSSLPSAIENDLKGLDARMIRDSDLKDSIFFGELEDDSARLG</sequence>
<evidence type="ECO:0000313" key="7">
    <source>
        <dbReference type="Proteomes" id="UP000095009"/>
    </source>
</evidence>
<organism evidence="6 7">
    <name type="scientific">Nadsonia fulvescens var. elongata DSM 6958</name>
    <dbReference type="NCBI Taxonomy" id="857566"/>
    <lineage>
        <taxon>Eukaryota</taxon>
        <taxon>Fungi</taxon>
        <taxon>Dikarya</taxon>
        <taxon>Ascomycota</taxon>
        <taxon>Saccharomycotina</taxon>
        <taxon>Dipodascomycetes</taxon>
        <taxon>Dipodascales</taxon>
        <taxon>Dipodascales incertae sedis</taxon>
        <taxon>Nadsonia</taxon>
    </lineage>
</organism>
<evidence type="ECO:0000256" key="3">
    <source>
        <dbReference type="ARBA" id="ARBA00022833"/>
    </source>
</evidence>
<dbReference type="PANTHER" id="PTHR28082">
    <property type="entry name" value="ZINC FINGER PROTEIN"/>
    <property type="match status" value="1"/>
</dbReference>
<keyword evidence="2 4" id="KW-0863">Zinc-finger</keyword>
<evidence type="ECO:0000256" key="1">
    <source>
        <dbReference type="ARBA" id="ARBA00022723"/>
    </source>
</evidence>
<dbReference type="PANTHER" id="PTHR28082:SF2">
    <property type="entry name" value="CHY-TYPE DOMAIN-CONTAINING PROTEIN"/>
    <property type="match status" value="1"/>
</dbReference>
<dbReference type="STRING" id="857566.A0A1E3PK12"/>
<dbReference type="Pfam" id="PF05495">
    <property type="entry name" value="zf-CHY"/>
    <property type="match status" value="1"/>
</dbReference>
<keyword evidence="3" id="KW-0862">Zinc</keyword>
<gene>
    <name evidence="6" type="ORF">NADFUDRAFT_41762</name>
</gene>
<dbReference type="EMBL" id="KV454409">
    <property type="protein sequence ID" value="ODQ65773.1"/>
    <property type="molecule type" value="Genomic_DNA"/>
</dbReference>
<evidence type="ECO:0000256" key="2">
    <source>
        <dbReference type="ARBA" id="ARBA00022771"/>
    </source>
</evidence>
<dbReference type="GO" id="GO:0005758">
    <property type="term" value="C:mitochondrial intermembrane space"/>
    <property type="evidence" value="ECO:0007669"/>
    <property type="project" value="TreeGrafter"/>
</dbReference>
<dbReference type="GO" id="GO:0008270">
    <property type="term" value="F:zinc ion binding"/>
    <property type="evidence" value="ECO:0007669"/>
    <property type="project" value="UniProtKB-KW"/>
</dbReference>
<dbReference type="GO" id="GO:0045041">
    <property type="term" value="P:protein import into mitochondrial intermembrane space"/>
    <property type="evidence" value="ECO:0007669"/>
    <property type="project" value="TreeGrafter"/>
</dbReference>
<evidence type="ECO:0000259" key="5">
    <source>
        <dbReference type="PROSITE" id="PS51266"/>
    </source>
</evidence>
<dbReference type="SUPFAM" id="SSF161219">
    <property type="entry name" value="CHY zinc finger-like"/>
    <property type="match status" value="1"/>
</dbReference>
<reference evidence="6 7" key="1">
    <citation type="journal article" date="2016" name="Proc. Natl. Acad. Sci. U.S.A.">
        <title>Comparative genomics of biotechnologically important yeasts.</title>
        <authorList>
            <person name="Riley R."/>
            <person name="Haridas S."/>
            <person name="Wolfe K.H."/>
            <person name="Lopes M.R."/>
            <person name="Hittinger C.T."/>
            <person name="Goeker M."/>
            <person name="Salamov A.A."/>
            <person name="Wisecaver J.H."/>
            <person name="Long T.M."/>
            <person name="Calvey C.H."/>
            <person name="Aerts A.L."/>
            <person name="Barry K.W."/>
            <person name="Choi C."/>
            <person name="Clum A."/>
            <person name="Coughlan A.Y."/>
            <person name="Deshpande S."/>
            <person name="Douglass A.P."/>
            <person name="Hanson S.J."/>
            <person name="Klenk H.-P."/>
            <person name="LaButti K.M."/>
            <person name="Lapidus A."/>
            <person name="Lindquist E.A."/>
            <person name="Lipzen A.M."/>
            <person name="Meier-Kolthoff J.P."/>
            <person name="Ohm R.A."/>
            <person name="Otillar R.P."/>
            <person name="Pangilinan J.L."/>
            <person name="Peng Y."/>
            <person name="Rokas A."/>
            <person name="Rosa C.A."/>
            <person name="Scheuner C."/>
            <person name="Sibirny A.A."/>
            <person name="Slot J.C."/>
            <person name="Stielow J.B."/>
            <person name="Sun H."/>
            <person name="Kurtzman C.P."/>
            <person name="Blackwell M."/>
            <person name="Grigoriev I.V."/>
            <person name="Jeffries T.W."/>
        </authorList>
    </citation>
    <scope>NUCLEOTIDE SEQUENCE [LARGE SCALE GENOMIC DNA]</scope>
    <source>
        <strain evidence="6 7">DSM 6958</strain>
    </source>
</reference>
<dbReference type="PROSITE" id="PS51266">
    <property type="entry name" value="ZF_CHY"/>
    <property type="match status" value="1"/>
</dbReference>